<dbReference type="RefSeq" id="WP_162549367.1">
    <property type="nucleotide sequence ID" value="NZ_AP017372.2"/>
</dbReference>
<name>A0A0X8XC70_HALHR</name>
<organism evidence="2 3">
    <name type="scientific">Halorhodospira halochloris</name>
    <name type="common">Ectothiorhodospira halochloris</name>
    <dbReference type="NCBI Taxonomy" id="1052"/>
    <lineage>
        <taxon>Bacteria</taxon>
        <taxon>Pseudomonadati</taxon>
        <taxon>Pseudomonadota</taxon>
        <taxon>Gammaproteobacteria</taxon>
        <taxon>Chromatiales</taxon>
        <taxon>Ectothiorhodospiraceae</taxon>
        <taxon>Halorhodospira</taxon>
    </lineage>
</organism>
<dbReference type="GO" id="GO:0043683">
    <property type="term" value="P:type IV pilus assembly"/>
    <property type="evidence" value="ECO:0007669"/>
    <property type="project" value="InterPro"/>
</dbReference>
<dbReference type="NCBIfam" id="TIGR02532">
    <property type="entry name" value="IV_pilin_GFxxxE"/>
    <property type="match status" value="1"/>
</dbReference>
<sequence length="136" mass="15090">MITQNKTNRGFTLVEVLIVVGIVAILAAIAYPFYAQYQMRSERSDATGALLATWNELERCFVSELDFTACNDVVPEQSPKGKYSISADLEEAAFKLYAQPTEGGSQEADDECQEFTLDHHGQRSSSPGEIKSCWGW</sequence>
<dbReference type="InterPro" id="IPR012902">
    <property type="entry name" value="N_methyl_site"/>
</dbReference>
<keyword evidence="3" id="KW-1185">Reference proteome</keyword>
<feature type="transmembrane region" description="Helical" evidence="1">
    <location>
        <begin position="12"/>
        <end position="34"/>
    </location>
</feature>
<dbReference type="InterPro" id="IPR045584">
    <property type="entry name" value="Pilin-like"/>
</dbReference>
<dbReference type="KEGG" id="hhk:HH1059_09900"/>
<dbReference type="Pfam" id="PF16732">
    <property type="entry name" value="ComP_DUS"/>
    <property type="match status" value="1"/>
</dbReference>
<dbReference type="InterPro" id="IPR031982">
    <property type="entry name" value="PilE-like"/>
</dbReference>
<evidence type="ECO:0000313" key="3">
    <source>
        <dbReference type="Proteomes" id="UP000218890"/>
    </source>
</evidence>
<keyword evidence="1" id="KW-0812">Transmembrane</keyword>
<keyword evidence="1" id="KW-1133">Transmembrane helix</keyword>
<reference evidence="2" key="1">
    <citation type="submission" date="2016-02" db="EMBL/GenBank/DDBJ databases">
        <title>Halorhodospira halochloris DSM-1059 complete genome, version 2.</title>
        <authorList>
            <person name="Tsukatani Y."/>
        </authorList>
    </citation>
    <scope>NUCLEOTIDE SEQUENCE</scope>
    <source>
        <strain evidence="2">DSM 1059</strain>
    </source>
</reference>
<dbReference type="AlphaFoldDB" id="A0A0X8XC70"/>
<dbReference type="Gene3D" id="3.30.700.10">
    <property type="entry name" value="Glycoprotein, Type 4 Pilin"/>
    <property type="match status" value="1"/>
</dbReference>
<dbReference type="EMBL" id="AP017372">
    <property type="protein sequence ID" value="BAU57684.1"/>
    <property type="molecule type" value="Genomic_DNA"/>
</dbReference>
<dbReference type="Proteomes" id="UP000218890">
    <property type="component" value="Chromosome"/>
</dbReference>
<evidence type="ECO:0000256" key="1">
    <source>
        <dbReference type="SAM" id="Phobius"/>
    </source>
</evidence>
<dbReference type="PROSITE" id="PS00409">
    <property type="entry name" value="PROKAR_NTER_METHYL"/>
    <property type="match status" value="1"/>
</dbReference>
<accession>A0A0X8XC70</accession>
<keyword evidence="1" id="KW-0472">Membrane</keyword>
<evidence type="ECO:0000313" key="2">
    <source>
        <dbReference type="EMBL" id="BAU57684.1"/>
    </source>
</evidence>
<protein>
    <submittedName>
        <fullName evidence="2">Type IV pilus biogenesis protein PilE</fullName>
    </submittedName>
</protein>
<gene>
    <name evidence="2" type="ORF">HH1059_09900</name>
</gene>
<proteinExistence type="predicted"/>
<dbReference type="SUPFAM" id="SSF54523">
    <property type="entry name" value="Pili subunits"/>
    <property type="match status" value="1"/>
</dbReference>
<dbReference type="Pfam" id="PF07963">
    <property type="entry name" value="N_methyl"/>
    <property type="match status" value="1"/>
</dbReference>